<keyword evidence="5 7" id="KW-0472">Membrane</keyword>
<evidence type="ECO:0000256" key="4">
    <source>
        <dbReference type="ARBA" id="ARBA00022989"/>
    </source>
</evidence>
<dbReference type="EMBL" id="CP022384">
    <property type="protein sequence ID" value="ATA82280.1"/>
    <property type="molecule type" value="Genomic_DNA"/>
</dbReference>
<dbReference type="KEGG" id="clk:CGC53_07960"/>
<gene>
    <name evidence="10" type="ORF">CGC53_07960</name>
</gene>
<dbReference type="Proteomes" id="UP000217276">
    <property type="component" value="Chromosome"/>
</dbReference>
<keyword evidence="2" id="KW-1003">Cell membrane</keyword>
<dbReference type="InterPro" id="IPR050445">
    <property type="entry name" value="Bact_polysacc_biosynth/exp"/>
</dbReference>
<evidence type="ECO:0000313" key="11">
    <source>
        <dbReference type="Proteomes" id="UP000217276"/>
    </source>
</evidence>
<comment type="subcellular location">
    <subcellularLocation>
        <location evidence="1">Cell membrane</location>
        <topology evidence="1">Multi-pass membrane protein</topology>
    </subcellularLocation>
</comment>
<feature type="coiled-coil region" evidence="6">
    <location>
        <begin position="267"/>
        <end position="298"/>
    </location>
</feature>
<evidence type="ECO:0000259" key="8">
    <source>
        <dbReference type="Pfam" id="PF02706"/>
    </source>
</evidence>
<dbReference type="RefSeq" id="WP_095914312.1">
    <property type="nucleotide sequence ID" value="NZ_CAUUPF010000015.1"/>
</dbReference>
<dbReference type="Pfam" id="PF02706">
    <property type="entry name" value="Wzz"/>
    <property type="match status" value="1"/>
</dbReference>
<feature type="domain" description="Tyrosine-protein kinase G-rich" evidence="9">
    <location>
        <begin position="265"/>
        <end position="342"/>
    </location>
</feature>
<dbReference type="AlphaFoldDB" id="A0A250FAX6"/>
<feature type="transmembrane region" description="Helical" evidence="7">
    <location>
        <begin position="28"/>
        <end position="46"/>
    </location>
</feature>
<organism evidence="10 11">
    <name type="scientific">Capnocytophaga leadbetteri</name>
    <dbReference type="NCBI Taxonomy" id="327575"/>
    <lineage>
        <taxon>Bacteria</taxon>
        <taxon>Pseudomonadati</taxon>
        <taxon>Bacteroidota</taxon>
        <taxon>Flavobacteriia</taxon>
        <taxon>Flavobacteriales</taxon>
        <taxon>Flavobacteriaceae</taxon>
        <taxon>Capnocytophaga</taxon>
    </lineage>
</organism>
<protein>
    <submittedName>
        <fullName evidence="10">Capsule biosynthesis protein</fullName>
    </submittedName>
</protein>
<evidence type="ECO:0000256" key="6">
    <source>
        <dbReference type="SAM" id="Coils"/>
    </source>
</evidence>
<proteinExistence type="predicted"/>
<keyword evidence="6" id="KW-0175">Coiled coil</keyword>
<feature type="domain" description="Polysaccharide chain length determinant N-terminal" evidence="8">
    <location>
        <begin position="10"/>
        <end position="108"/>
    </location>
</feature>
<dbReference type="GO" id="GO:0005886">
    <property type="term" value="C:plasma membrane"/>
    <property type="evidence" value="ECO:0007669"/>
    <property type="project" value="UniProtKB-SubCell"/>
</dbReference>
<keyword evidence="11" id="KW-1185">Reference proteome</keyword>
<accession>A0A250FAX6</accession>
<keyword evidence="3 7" id="KW-0812">Transmembrane</keyword>
<evidence type="ECO:0000256" key="7">
    <source>
        <dbReference type="SAM" id="Phobius"/>
    </source>
</evidence>
<sequence length="351" mass="39346">MENNTIEKEDEIDLIALIQKVWKSKKSIALFTLIFLVIGILAALFASKEYTASTIMIPQTSDNKAGGGLSGLAAMAGISLGGGGSDAVPLTTYTKIIESIPFKKKLIQTPLTFNDLPKNITYEEYMKKYTKPSLLGRVMGIFKSSTPPAEPQMSDSLTVTAISNEERGILNSIDNNIKLDLNEKEGYITLSYIMPEAVPAAQMLQSAQKLLQETVTEFKLQKAKEEYDFVQKRCTEAEQDFKAKQYAVAQFQDRNRDLFSNLPQIRLQQLQAEYNLAANVYTELAKQLEAKRIKLKEDQPIFTIIEPVSVPNERSKPKRMMIIAIWTFVGLVIGIGNVFLKDFRKQLKEAA</sequence>
<dbReference type="PANTHER" id="PTHR32309">
    <property type="entry name" value="TYROSINE-PROTEIN KINASE"/>
    <property type="match status" value="1"/>
</dbReference>
<keyword evidence="4 7" id="KW-1133">Transmembrane helix</keyword>
<evidence type="ECO:0000256" key="2">
    <source>
        <dbReference type="ARBA" id="ARBA00022475"/>
    </source>
</evidence>
<dbReference type="Pfam" id="PF13807">
    <property type="entry name" value="GNVR"/>
    <property type="match status" value="1"/>
</dbReference>
<evidence type="ECO:0000313" key="10">
    <source>
        <dbReference type="EMBL" id="ATA82280.1"/>
    </source>
</evidence>
<dbReference type="InterPro" id="IPR032807">
    <property type="entry name" value="GNVR"/>
</dbReference>
<evidence type="ECO:0000256" key="5">
    <source>
        <dbReference type="ARBA" id="ARBA00023136"/>
    </source>
</evidence>
<evidence type="ECO:0000256" key="3">
    <source>
        <dbReference type="ARBA" id="ARBA00022692"/>
    </source>
</evidence>
<feature type="transmembrane region" description="Helical" evidence="7">
    <location>
        <begin position="320"/>
        <end position="340"/>
    </location>
</feature>
<evidence type="ECO:0000256" key="1">
    <source>
        <dbReference type="ARBA" id="ARBA00004651"/>
    </source>
</evidence>
<dbReference type="GO" id="GO:0004713">
    <property type="term" value="F:protein tyrosine kinase activity"/>
    <property type="evidence" value="ECO:0007669"/>
    <property type="project" value="TreeGrafter"/>
</dbReference>
<name>A0A250FAX6_9FLAO</name>
<dbReference type="InterPro" id="IPR003856">
    <property type="entry name" value="LPS_length_determ_N"/>
</dbReference>
<reference evidence="11" key="1">
    <citation type="submission" date="2017-06" db="EMBL/GenBank/DDBJ databases">
        <title>Capnocytophaga spp. assemblies.</title>
        <authorList>
            <person name="Gulvik C.A."/>
        </authorList>
    </citation>
    <scope>NUCLEOTIDE SEQUENCE [LARGE SCALE GENOMIC DNA]</scope>
    <source>
        <strain evidence="11">H6253</strain>
    </source>
</reference>
<dbReference type="PANTHER" id="PTHR32309:SF13">
    <property type="entry name" value="FERRIC ENTEROBACTIN TRANSPORT PROTEIN FEPE"/>
    <property type="match status" value="1"/>
</dbReference>
<evidence type="ECO:0000259" key="9">
    <source>
        <dbReference type="Pfam" id="PF13807"/>
    </source>
</evidence>